<dbReference type="Proteomes" id="UP000557307">
    <property type="component" value="Unassembled WGS sequence"/>
</dbReference>
<comment type="caution">
    <text evidence="1">The sequence shown here is derived from an EMBL/GenBank/DDBJ whole genome shotgun (WGS) entry which is preliminary data.</text>
</comment>
<reference evidence="1 2" key="1">
    <citation type="submission" date="2020-08" db="EMBL/GenBank/DDBJ databases">
        <title>Genomic Encyclopedia of Type Strains, Phase IV (KMG-IV): sequencing the most valuable type-strain genomes for metagenomic binning, comparative biology and taxonomic classification.</title>
        <authorList>
            <person name="Goeker M."/>
        </authorList>
    </citation>
    <scope>NUCLEOTIDE SEQUENCE [LARGE SCALE GENOMIC DNA]</scope>
    <source>
        <strain evidence="1 2">DSM 105074</strain>
    </source>
</reference>
<evidence type="ECO:0008006" key="3">
    <source>
        <dbReference type="Google" id="ProtNLM"/>
    </source>
</evidence>
<proteinExistence type="predicted"/>
<dbReference type="RefSeq" id="WP_184173537.1">
    <property type="nucleotide sequence ID" value="NZ_JACHGF010000002.1"/>
</dbReference>
<dbReference type="SUPFAM" id="SSF48452">
    <property type="entry name" value="TPR-like"/>
    <property type="match status" value="1"/>
</dbReference>
<keyword evidence="2" id="KW-1185">Reference proteome</keyword>
<dbReference type="InterPro" id="IPR041662">
    <property type="entry name" value="SusD-like_2"/>
</dbReference>
<dbReference type="InterPro" id="IPR011990">
    <property type="entry name" value="TPR-like_helical_dom_sf"/>
</dbReference>
<dbReference type="Gene3D" id="1.25.40.390">
    <property type="match status" value="1"/>
</dbReference>
<gene>
    <name evidence="1" type="ORF">HNQ92_001953</name>
</gene>
<dbReference type="PROSITE" id="PS51257">
    <property type="entry name" value="PROKAR_LIPOPROTEIN"/>
    <property type="match status" value="1"/>
</dbReference>
<name>A0A840TQ40_9BACT</name>
<dbReference type="Pfam" id="PF12771">
    <property type="entry name" value="SusD-like_2"/>
    <property type="match status" value="1"/>
</dbReference>
<evidence type="ECO:0000313" key="1">
    <source>
        <dbReference type="EMBL" id="MBB5283827.1"/>
    </source>
</evidence>
<sequence>MKLKNCLYLGSLLFMASCNDLQEMNMNPNQPTAAESGQFFTTAQYNFSNQIWDDWNNGRMGMYYAQYWSSTYYSDESRYLIREGTNQTTWNALYADVLRELSESQEIERERQVLGYENRVAIAEVMKTMVFHYISDIYGGPIPYTEALNNEIITPRYESGPEVYERLLATLDQQVGILNASDPGFLAGDIIYGGNVENWKKFANSLRMRIALRMIDVKPTEAAAAIAKSLDPANGGVISSNAESALFRYLAGAPNNNPLNEAFKTRIDFAVSATLVDYLNKYEDPRLAVYAEPVRGTNTYVGEIYGLRQGDAQQSNGDPTRVSLPSANFSIAATAPAVWLDYAEVEFMLAEIEARNLGLNTGGTAKEHYENGIRASFAYTGLSTAAANAYIENVPYVPVRWKDAIGSQKWIAMYMQGIQGWLERLRLDFKDPYTGEEIFVAPAGGSLDQAVTTVPYRMSYPVTEASLNGTNYAAAVQMLGGNNSKGAKQWWDVN</sequence>
<protein>
    <recommendedName>
        <fullName evidence="3">SusD/RagB family nutrient-binding outer membrane lipoprotein</fullName>
    </recommendedName>
</protein>
<organism evidence="1 2">
    <name type="scientific">Rhabdobacter roseus</name>
    <dbReference type="NCBI Taxonomy" id="1655419"/>
    <lineage>
        <taxon>Bacteria</taxon>
        <taxon>Pseudomonadati</taxon>
        <taxon>Bacteroidota</taxon>
        <taxon>Cytophagia</taxon>
        <taxon>Cytophagales</taxon>
        <taxon>Cytophagaceae</taxon>
        <taxon>Rhabdobacter</taxon>
    </lineage>
</organism>
<dbReference type="EMBL" id="JACHGF010000002">
    <property type="protein sequence ID" value="MBB5283827.1"/>
    <property type="molecule type" value="Genomic_DNA"/>
</dbReference>
<evidence type="ECO:0000313" key="2">
    <source>
        <dbReference type="Proteomes" id="UP000557307"/>
    </source>
</evidence>
<accession>A0A840TQ40</accession>
<dbReference type="AlphaFoldDB" id="A0A840TQ40"/>